<evidence type="ECO:0000256" key="1">
    <source>
        <dbReference type="ARBA" id="ARBA00001974"/>
    </source>
</evidence>
<evidence type="ECO:0000256" key="5">
    <source>
        <dbReference type="ARBA" id="ARBA00022827"/>
    </source>
</evidence>
<feature type="domain" description="FAD-binding" evidence="8">
    <location>
        <begin position="3"/>
        <end position="339"/>
    </location>
</feature>
<keyword evidence="4" id="KW-0285">Flavoprotein</keyword>
<evidence type="ECO:0000313" key="9">
    <source>
        <dbReference type="EMBL" id="MDM7861203.1"/>
    </source>
</evidence>
<dbReference type="EMBL" id="JAUCBP010000007">
    <property type="protein sequence ID" value="MDM7861203.1"/>
    <property type="molecule type" value="Genomic_DNA"/>
</dbReference>
<dbReference type="PANTHER" id="PTHR43876">
    <property type="entry name" value="UBIQUINONE BIOSYNTHESIS MONOOXYGENASE COQ6, MITOCHONDRIAL"/>
    <property type="match status" value="1"/>
</dbReference>
<comment type="similarity">
    <text evidence="3">Belongs to the UbiH/COQ6 family.</text>
</comment>
<gene>
    <name evidence="9" type="ORF">QTP81_11420</name>
</gene>
<dbReference type="PANTHER" id="PTHR43876:SF10">
    <property type="entry name" value="3-DEMETHOXYUBIQUINOL 3-HYDROXYLASE"/>
    <property type="match status" value="1"/>
</dbReference>
<sequence length="385" mass="42814">MFDFIVVGGGMIGSALALGLGQQGHRVAIIEQYLPTPFSAEQPPDIRMSALSLGTVKLLKRLRAWDAISTMRTQPYDTLTVWETASDKQTRTQFDAQSIGADQLGFFVENRLTQLGLHQQLKELPNVIWYTSATLQHLDSENGKLTLSDGQELTANYIFGADGAQSQVRELARIGQTGWQYSQQALGVTIRTTTPSTRETWQQFRPAGPIAYLPMFEHYAALIWYDDADTIRQLKGLPIATLAPRVQKVFAELVGPFEVLQAAAFPLTRAHANQYVRQRVILVGDSAHTINPLAGQGVNIGFQDVDCLLSLFAEDVAPQQELLLNRYQTPRRRANQLMMSTMDAFYYGFSNDILPLKLLRNGLLRLADNAGTLKQQALKYAVGIL</sequence>
<keyword evidence="5" id="KW-0274">FAD</keyword>
<evidence type="ECO:0000256" key="6">
    <source>
        <dbReference type="ARBA" id="ARBA00023002"/>
    </source>
</evidence>
<keyword evidence="6" id="KW-0560">Oxidoreductase</keyword>
<accession>A0ABT7SYE1</accession>
<keyword evidence="10" id="KW-1185">Reference proteome</keyword>
<evidence type="ECO:0000313" key="10">
    <source>
        <dbReference type="Proteomes" id="UP001234343"/>
    </source>
</evidence>
<dbReference type="InterPro" id="IPR002938">
    <property type="entry name" value="FAD-bd"/>
</dbReference>
<reference evidence="9 10" key="1">
    <citation type="submission" date="2023-06" db="EMBL/GenBank/DDBJ databases">
        <title>Alteromonas sp. ASW11-36 isolated from intertidal sand.</title>
        <authorList>
            <person name="Li Y."/>
        </authorList>
    </citation>
    <scope>NUCLEOTIDE SEQUENCE [LARGE SCALE GENOMIC DNA]</scope>
    <source>
        <strain evidence="9 10">ASW11-36</strain>
    </source>
</reference>
<evidence type="ECO:0000256" key="3">
    <source>
        <dbReference type="ARBA" id="ARBA00005349"/>
    </source>
</evidence>
<dbReference type="SUPFAM" id="SSF51905">
    <property type="entry name" value="FAD/NAD(P)-binding domain"/>
    <property type="match status" value="1"/>
</dbReference>
<dbReference type="InterPro" id="IPR036188">
    <property type="entry name" value="FAD/NAD-bd_sf"/>
</dbReference>
<organism evidence="9 10">
    <name type="scientific">Alteromonas arenosi</name>
    <dbReference type="NCBI Taxonomy" id="3055817"/>
    <lineage>
        <taxon>Bacteria</taxon>
        <taxon>Pseudomonadati</taxon>
        <taxon>Pseudomonadota</taxon>
        <taxon>Gammaproteobacteria</taxon>
        <taxon>Alteromonadales</taxon>
        <taxon>Alteromonadaceae</taxon>
        <taxon>Alteromonas/Salinimonas group</taxon>
        <taxon>Alteromonas</taxon>
    </lineage>
</organism>
<keyword evidence="7 9" id="KW-0503">Monooxygenase</keyword>
<proteinExistence type="inferred from homology"/>
<evidence type="ECO:0000256" key="2">
    <source>
        <dbReference type="ARBA" id="ARBA00004749"/>
    </source>
</evidence>
<dbReference type="InterPro" id="IPR010971">
    <property type="entry name" value="UbiH/COQ6"/>
</dbReference>
<comment type="pathway">
    <text evidence="2">Cofactor biosynthesis; ubiquinone biosynthesis.</text>
</comment>
<evidence type="ECO:0000256" key="4">
    <source>
        <dbReference type="ARBA" id="ARBA00022630"/>
    </source>
</evidence>
<dbReference type="InterPro" id="IPR051205">
    <property type="entry name" value="UbiH/COQ6_monooxygenase"/>
</dbReference>
<comment type="caution">
    <text evidence="9">The sequence shown here is derived from an EMBL/GenBank/DDBJ whole genome shotgun (WGS) entry which is preliminary data.</text>
</comment>
<dbReference type="Gene3D" id="3.50.50.60">
    <property type="entry name" value="FAD/NAD(P)-binding domain"/>
    <property type="match status" value="2"/>
</dbReference>
<dbReference type="Proteomes" id="UP001234343">
    <property type="component" value="Unassembled WGS sequence"/>
</dbReference>
<dbReference type="RefSeq" id="WP_289365591.1">
    <property type="nucleotide sequence ID" value="NZ_JAUCBP010000007.1"/>
</dbReference>
<dbReference type="PRINTS" id="PR00420">
    <property type="entry name" value="RNGMNOXGNASE"/>
</dbReference>
<protein>
    <submittedName>
        <fullName evidence="9">FAD-dependent monooxygenase</fullName>
    </submittedName>
</protein>
<comment type="cofactor">
    <cofactor evidence="1">
        <name>FAD</name>
        <dbReference type="ChEBI" id="CHEBI:57692"/>
    </cofactor>
</comment>
<name>A0ABT7SYE1_9ALTE</name>
<dbReference type="Pfam" id="PF01494">
    <property type="entry name" value="FAD_binding_3"/>
    <property type="match status" value="1"/>
</dbReference>
<evidence type="ECO:0000256" key="7">
    <source>
        <dbReference type="ARBA" id="ARBA00023033"/>
    </source>
</evidence>
<dbReference type="GO" id="GO:0004497">
    <property type="term" value="F:monooxygenase activity"/>
    <property type="evidence" value="ECO:0007669"/>
    <property type="project" value="UniProtKB-KW"/>
</dbReference>
<evidence type="ECO:0000259" key="8">
    <source>
        <dbReference type="Pfam" id="PF01494"/>
    </source>
</evidence>
<dbReference type="NCBIfam" id="TIGR01988">
    <property type="entry name" value="Ubi-OHases"/>
    <property type="match status" value="1"/>
</dbReference>